<gene>
    <name evidence="1" type="ORF">J4P90_03810</name>
</gene>
<dbReference type="InterPro" id="IPR025035">
    <property type="entry name" value="DUF3922"/>
</dbReference>
<name>A0ABS3NU47_9BACI</name>
<comment type="caution">
    <text evidence="1">The sequence shown here is derived from an EMBL/GenBank/DDBJ whole genome shotgun (WGS) entry which is preliminary data.</text>
</comment>
<protein>
    <submittedName>
        <fullName evidence="1">DUF3992 domain-containing protein</fullName>
    </submittedName>
</protein>
<evidence type="ECO:0000313" key="2">
    <source>
        <dbReference type="Proteomes" id="UP000677611"/>
    </source>
</evidence>
<accession>A0ABS3NU47</accession>
<evidence type="ECO:0000313" key="1">
    <source>
        <dbReference type="EMBL" id="MBO1624380.1"/>
    </source>
</evidence>
<dbReference type="EMBL" id="JAGDQJ010000006">
    <property type="protein sequence ID" value="MBO1624380.1"/>
    <property type="molecule type" value="Genomic_DNA"/>
</dbReference>
<organism evidence="1 2">
    <name type="scientific">Bacillus arachidis</name>
    <dbReference type="NCBI Taxonomy" id="2819290"/>
    <lineage>
        <taxon>Bacteria</taxon>
        <taxon>Bacillati</taxon>
        <taxon>Bacillota</taxon>
        <taxon>Bacilli</taxon>
        <taxon>Bacillales</taxon>
        <taxon>Bacillaceae</taxon>
        <taxon>Bacillus</taxon>
    </lineage>
</organism>
<dbReference type="Pfam" id="PF13059">
    <property type="entry name" value="DUF3922"/>
    <property type="match status" value="1"/>
</dbReference>
<proteinExistence type="predicted"/>
<sequence>MNVLQALKEQYDIVKVETVDTNIEYYTKAYKISSFNHTSYQIKKLPFKGVFFIYPRYHPSSYI</sequence>
<dbReference type="Proteomes" id="UP000677611">
    <property type="component" value="Unassembled WGS sequence"/>
</dbReference>
<keyword evidence="2" id="KW-1185">Reference proteome</keyword>
<reference evidence="1 2" key="1">
    <citation type="submission" date="2021-03" db="EMBL/GenBank/DDBJ databases">
        <title>Identification of novel Bacillus strains.</title>
        <authorList>
            <person name="Xiao Z."/>
            <person name="Li Y."/>
            <person name="Shen J."/>
        </authorList>
    </citation>
    <scope>NUCLEOTIDE SEQUENCE [LARGE SCALE GENOMIC DNA]</scope>
    <source>
        <strain evidence="1 2">SY8</strain>
    </source>
</reference>